<dbReference type="PANTHER" id="PTHR32419:SF6">
    <property type="entry name" value="GLUTATHIONE S-TRANSFERASE OMEGA-LIKE 1-RELATED"/>
    <property type="match status" value="1"/>
</dbReference>
<dbReference type="EMBL" id="HBEK01021841">
    <property type="protein sequence ID" value="CAD8401980.1"/>
    <property type="molecule type" value="Transcribed_RNA"/>
</dbReference>
<dbReference type="AlphaFoldDB" id="A0A7S0BS82"/>
<reference evidence="2" key="1">
    <citation type="submission" date="2021-01" db="EMBL/GenBank/DDBJ databases">
        <authorList>
            <person name="Corre E."/>
            <person name="Pelletier E."/>
            <person name="Niang G."/>
            <person name="Scheremetjew M."/>
            <person name="Finn R."/>
            <person name="Kale V."/>
            <person name="Holt S."/>
            <person name="Cochrane G."/>
            <person name="Meng A."/>
            <person name="Brown T."/>
            <person name="Cohen L."/>
        </authorList>
    </citation>
    <scope>NUCLEOTIDE SEQUENCE</scope>
    <source>
        <strain evidence="2">UTEX LB 2760</strain>
    </source>
</reference>
<sequence length="187" mass="21268">MLAFAGSLGTVRLHSRRLSTVAAMDPTKPIHKSALDDTNTKGAFKRKASVFRSWVSKGGEFEPEGGRYHLYVGYACPWAHRTMITRQLKGLTDAIGITYVDYFMGGMGWEFKPGPEPNYGLTKIRELYFKAQEDYDGRFTIPVLWDKKTETIVNNESSEIIIMLNKEFNDFAKNPELDFLPESKRGE</sequence>
<dbReference type="InterPro" id="IPR004045">
    <property type="entry name" value="Glutathione_S-Trfase_N"/>
</dbReference>
<dbReference type="Gene3D" id="3.40.30.10">
    <property type="entry name" value="Glutaredoxin"/>
    <property type="match status" value="1"/>
</dbReference>
<dbReference type="GO" id="GO:0004364">
    <property type="term" value="F:glutathione transferase activity"/>
    <property type="evidence" value="ECO:0007669"/>
    <property type="project" value="InterPro"/>
</dbReference>
<protein>
    <recommendedName>
        <fullName evidence="1">GST N-terminal domain-containing protein</fullName>
    </recommendedName>
</protein>
<dbReference type="GO" id="GO:0005737">
    <property type="term" value="C:cytoplasm"/>
    <property type="evidence" value="ECO:0007669"/>
    <property type="project" value="TreeGrafter"/>
</dbReference>
<evidence type="ECO:0000259" key="1">
    <source>
        <dbReference type="Pfam" id="PF13409"/>
    </source>
</evidence>
<evidence type="ECO:0000313" key="2">
    <source>
        <dbReference type="EMBL" id="CAD8401980.1"/>
    </source>
</evidence>
<dbReference type="PANTHER" id="PTHR32419">
    <property type="entry name" value="GLUTATHIONYL-HYDROQUINONE REDUCTASE"/>
    <property type="match status" value="1"/>
</dbReference>
<dbReference type="SUPFAM" id="SSF52833">
    <property type="entry name" value="Thioredoxin-like"/>
    <property type="match status" value="1"/>
</dbReference>
<feature type="domain" description="GST N-terminal" evidence="1">
    <location>
        <begin position="75"/>
        <end position="166"/>
    </location>
</feature>
<organism evidence="2">
    <name type="scientific">Rhodosorus marinus</name>
    <dbReference type="NCBI Taxonomy" id="101924"/>
    <lineage>
        <taxon>Eukaryota</taxon>
        <taxon>Rhodophyta</taxon>
        <taxon>Stylonematophyceae</taxon>
        <taxon>Stylonematales</taxon>
        <taxon>Stylonemataceae</taxon>
        <taxon>Rhodosorus</taxon>
    </lineage>
</organism>
<dbReference type="Pfam" id="PF13409">
    <property type="entry name" value="GST_N_2"/>
    <property type="match status" value="1"/>
</dbReference>
<name>A0A7S0BS82_9RHOD</name>
<gene>
    <name evidence="2" type="ORF">RMAR0315_LOCUS11984</name>
</gene>
<accession>A0A7S0BS82</accession>
<proteinExistence type="predicted"/>
<dbReference type="InterPro" id="IPR036249">
    <property type="entry name" value="Thioredoxin-like_sf"/>
</dbReference>
<dbReference type="InterPro" id="IPR016639">
    <property type="entry name" value="GST_Omega/GSH"/>
</dbReference>